<organism evidence="1 2">
    <name type="scientific">Segatella buccae</name>
    <dbReference type="NCBI Taxonomy" id="28126"/>
    <lineage>
        <taxon>Bacteria</taxon>
        <taxon>Pseudomonadati</taxon>
        <taxon>Bacteroidota</taxon>
        <taxon>Bacteroidia</taxon>
        <taxon>Bacteroidales</taxon>
        <taxon>Prevotellaceae</taxon>
        <taxon>Segatella</taxon>
    </lineage>
</organism>
<proteinExistence type="predicted"/>
<name>A0AAQ1UN50_9BACT</name>
<accession>A0AAQ1UN50</accession>
<dbReference type="EMBL" id="UGTJ01000002">
    <property type="protein sequence ID" value="SUB96515.1"/>
    <property type="molecule type" value="Genomic_DNA"/>
</dbReference>
<dbReference type="Proteomes" id="UP000255283">
    <property type="component" value="Unassembled WGS sequence"/>
</dbReference>
<evidence type="ECO:0000313" key="2">
    <source>
        <dbReference type="Proteomes" id="UP000255283"/>
    </source>
</evidence>
<reference evidence="1 2" key="1">
    <citation type="submission" date="2018-06" db="EMBL/GenBank/DDBJ databases">
        <authorList>
            <consortium name="Pathogen Informatics"/>
            <person name="Doyle S."/>
        </authorList>
    </citation>
    <scope>NUCLEOTIDE SEQUENCE [LARGE SCALE GENOMIC DNA]</scope>
    <source>
        <strain evidence="1 2">NCTC13063</strain>
    </source>
</reference>
<comment type="caution">
    <text evidence="1">The sequence shown here is derived from an EMBL/GenBank/DDBJ whole genome shotgun (WGS) entry which is preliminary data.</text>
</comment>
<sequence>MIPAFITFHQLLFMKLFAKVSKKIILRKQMCNFPYRLLEKIFLKAPSP</sequence>
<protein>
    <submittedName>
        <fullName evidence="1">Uncharacterized protein</fullName>
    </submittedName>
</protein>
<evidence type="ECO:0000313" key="1">
    <source>
        <dbReference type="EMBL" id="SUB96515.1"/>
    </source>
</evidence>
<gene>
    <name evidence="1" type="ORF">NCTC13063_02274</name>
</gene>
<dbReference type="AlphaFoldDB" id="A0AAQ1UN50"/>